<feature type="binding site" evidence="3">
    <location>
        <position position="152"/>
    </location>
    <ligand>
        <name>a divalent metal cation</name>
        <dbReference type="ChEBI" id="CHEBI:60240"/>
    </ligand>
</feature>
<feature type="binding site" evidence="3">
    <location>
        <position position="73"/>
    </location>
    <ligand>
        <name>a divalent metal cation</name>
        <dbReference type="ChEBI" id="CHEBI:60240"/>
    </ligand>
</feature>
<protein>
    <submittedName>
        <fullName evidence="5">Putative damage-inducible protein DinB</fullName>
    </submittedName>
</protein>
<dbReference type="GO" id="GO:0046872">
    <property type="term" value="F:metal ion binding"/>
    <property type="evidence" value="ECO:0007669"/>
    <property type="project" value="UniProtKB-KW"/>
</dbReference>
<feature type="chain" id="PRO_5015399244" evidence="4">
    <location>
        <begin position="27"/>
        <end position="177"/>
    </location>
</feature>
<dbReference type="AlphaFoldDB" id="A0A2T0WT43"/>
<accession>A0A2T0WT43</accession>
<dbReference type="InterPro" id="IPR007837">
    <property type="entry name" value="DinB"/>
</dbReference>
<keyword evidence="6" id="KW-1185">Reference proteome</keyword>
<feature type="signal peptide" evidence="4">
    <location>
        <begin position="1"/>
        <end position="26"/>
    </location>
</feature>
<sequence length="177" mass="19929">MIIKQKLFSVCLAMGIFLFTFSTSQAQTTMEEFLSKWENGMQFTMEVVDKMPEDKMDYKPHESAMSFKEQVMHLSSAAVGMSQRFLDGPDAKSILEAKPESREELKAHVKLSFEYALKVFQSIPENELGNSVEIFGGNMATKRQVAALIDDHTTHHRGAAISYIRANGIEPPAFRAM</sequence>
<dbReference type="Pfam" id="PF05163">
    <property type="entry name" value="DinB"/>
    <property type="match status" value="1"/>
</dbReference>
<gene>
    <name evidence="5" type="ORF">CLW00_102220</name>
</gene>
<dbReference type="Gene3D" id="1.20.120.450">
    <property type="entry name" value="dinb family like domain"/>
    <property type="match status" value="1"/>
</dbReference>
<dbReference type="InterPro" id="IPR034660">
    <property type="entry name" value="DinB/YfiT-like"/>
</dbReference>
<organism evidence="5 6">
    <name type="scientific">Mongoliibacter ruber</name>
    <dbReference type="NCBI Taxonomy" id="1750599"/>
    <lineage>
        <taxon>Bacteria</taxon>
        <taxon>Pseudomonadati</taxon>
        <taxon>Bacteroidota</taxon>
        <taxon>Cytophagia</taxon>
        <taxon>Cytophagales</taxon>
        <taxon>Cyclobacteriaceae</taxon>
        <taxon>Mongoliibacter</taxon>
    </lineage>
</organism>
<feature type="binding site" evidence="3">
    <location>
        <position position="156"/>
    </location>
    <ligand>
        <name>a divalent metal cation</name>
        <dbReference type="ChEBI" id="CHEBI:60240"/>
    </ligand>
</feature>
<evidence type="ECO:0000256" key="2">
    <source>
        <dbReference type="ARBA" id="ARBA00022723"/>
    </source>
</evidence>
<dbReference type="Proteomes" id="UP000238157">
    <property type="component" value="Unassembled WGS sequence"/>
</dbReference>
<proteinExistence type="inferred from homology"/>
<dbReference type="EMBL" id="PVTR01000002">
    <property type="protein sequence ID" value="PRY89744.1"/>
    <property type="molecule type" value="Genomic_DNA"/>
</dbReference>
<evidence type="ECO:0000313" key="6">
    <source>
        <dbReference type="Proteomes" id="UP000238157"/>
    </source>
</evidence>
<name>A0A2T0WT43_9BACT</name>
<evidence type="ECO:0000256" key="1">
    <source>
        <dbReference type="ARBA" id="ARBA00008635"/>
    </source>
</evidence>
<dbReference type="SUPFAM" id="SSF109854">
    <property type="entry name" value="DinB/YfiT-like putative metalloenzymes"/>
    <property type="match status" value="1"/>
</dbReference>
<evidence type="ECO:0000256" key="3">
    <source>
        <dbReference type="PIRSR" id="PIRSR607837-1"/>
    </source>
</evidence>
<comment type="caution">
    <text evidence="5">The sequence shown here is derived from an EMBL/GenBank/DDBJ whole genome shotgun (WGS) entry which is preliminary data.</text>
</comment>
<evidence type="ECO:0000313" key="5">
    <source>
        <dbReference type="EMBL" id="PRY89744.1"/>
    </source>
</evidence>
<comment type="similarity">
    <text evidence="1">Belongs to the DinB family.</text>
</comment>
<keyword evidence="2 3" id="KW-0479">Metal-binding</keyword>
<evidence type="ECO:0000256" key="4">
    <source>
        <dbReference type="SAM" id="SignalP"/>
    </source>
</evidence>
<keyword evidence="4" id="KW-0732">Signal</keyword>
<reference evidence="5 6" key="1">
    <citation type="submission" date="2018-03" db="EMBL/GenBank/DDBJ databases">
        <title>Genomic Encyclopedia of Archaeal and Bacterial Type Strains, Phase II (KMG-II): from individual species to whole genera.</title>
        <authorList>
            <person name="Goeker M."/>
        </authorList>
    </citation>
    <scope>NUCLEOTIDE SEQUENCE [LARGE SCALE GENOMIC DNA]</scope>
    <source>
        <strain evidence="5 6">DSM 27929</strain>
    </source>
</reference>
<dbReference type="RefSeq" id="WP_245917165.1">
    <property type="nucleotide sequence ID" value="NZ_PVTR01000002.1"/>
</dbReference>